<gene>
    <name evidence="2" type="ORF">UFOPK2602_02494</name>
</gene>
<accession>A0A6J6SFA1</accession>
<dbReference type="EMBL" id="CAEZXX010000279">
    <property type="protein sequence ID" value="CAB4733554.1"/>
    <property type="molecule type" value="Genomic_DNA"/>
</dbReference>
<evidence type="ECO:0000256" key="1">
    <source>
        <dbReference type="SAM" id="MobiDB-lite"/>
    </source>
</evidence>
<dbReference type="AlphaFoldDB" id="A0A6J6SFA1"/>
<feature type="region of interest" description="Disordered" evidence="1">
    <location>
        <begin position="1"/>
        <end position="67"/>
    </location>
</feature>
<reference evidence="2" key="1">
    <citation type="submission" date="2020-05" db="EMBL/GenBank/DDBJ databases">
        <authorList>
            <person name="Chiriac C."/>
            <person name="Salcher M."/>
            <person name="Ghai R."/>
            <person name="Kavagutti S V."/>
        </authorList>
    </citation>
    <scope>NUCLEOTIDE SEQUENCE</scope>
</reference>
<feature type="compositionally biased region" description="Polar residues" evidence="1">
    <location>
        <begin position="1"/>
        <end position="11"/>
    </location>
</feature>
<proteinExistence type="predicted"/>
<organism evidence="2">
    <name type="scientific">freshwater metagenome</name>
    <dbReference type="NCBI Taxonomy" id="449393"/>
    <lineage>
        <taxon>unclassified sequences</taxon>
        <taxon>metagenomes</taxon>
        <taxon>ecological metagenomes</taxon>
    </lineage>
</organism>
<evidence type="ECO:0000313" key="2">
    <source>
        <dbReference type="EMBL" id="CAB4733554.1"/>
    </source>
</evidence>
<name>A0A6J6SFA1_9ZZZZ</name>
<protein>
    <submittedName>
        <fullName evidence="2">Unannotated protein</fullName>
    </submittedName>
</protein>
<sequence>MAPSTSSLLATRSSKERNRSSPSSPSSFMTRAATEFDDADRPTHLPSEQRYVPRGTEYGSPAPMRPCISPVVLNSEMSGPISWNTLSSSETSTS</sequence>